<gene>
    <name evidence="2" type="ORF">OCH7691_04305</name>
</gene>
<dbReference type="InParanoid" id="A0A1Y5U249"/>
<evidence type="ECO:0000313" key="2">
    <source>
        <dbReference type="EMBL" id="SLN77145.1"/>
    </source>
</evidence>
<dbReference type="RefSeq" id="WP_085885640.1">
    <property type="nucleotide sequence ID" value="NZ_FWFR01000006.1"/>
</dbReference>
<keyword evidence="2" id="KW-0969">Cilium</keyword>
<accession>A0A1Y5U249</accession>
<proteinExistence type="predicted"/>
<dbReference type="Gene3D" id="3.30.160.170">
    <property type="entry name" value="FlaG-like"/>
    <property type="match status" value="1"/>
</dbReference>
<organism evidence="2 3">
    <name type="scientific">Oceanibacterium hippocampi</name>
    <dbReference type="NCBI Taxonomy" id="745714"/>
    <lineage>
        <taxon>Bacteria</taxon>
        <taxon>Pseudomonadati</taxon>
        <taxon>Pseudomonadota</taxon>
        <taxon>Alphaproteobacteria</taxon>
        <taxon>Sneathiellales</taxon>
        <taxon>Sneathiellaceae</taxon>
        <taxon>Oceanibacterium</taxon>
    </lineage>
</organism>
<evidence type="ECO:0000313" key="3">
    <source>
        <dbReference type="Proteomes" id="UP000193200"/>
    </source>
</evidence>
<dbReference type="Pfam" id="PF03646">
    <property type="entry name" value="FlaG"/>
    <property type="match status" value="1"/>
</dbReference>
<dbReference type="AlphaFoldDB" id="A0A1Y5U249"/>
<feature type="region of interest" description="Disordered" evidence="1">
    <location>
        <begin position="14"/>
        <end position="49"/>
    </location>
</feature>
<dbReference type="EMBL" id="FWFR01000006">
    <property type="protein sequence ID" value="SLN77145.1"/>
    <property type="molecule type" value="Genomic_DNA"/>
</dbReference>
<dbReference type="SUPFAM" id="SSF160214">
    <property type="entry name" value="FlaG-like"/>
    <property type="match status" value="1"/>
</dbReference>
<name>A0A1Y5U249_9PROT</name>
<evidence type="ECO:0000256" key="1">
    <source>
        <dbReference type="SAM" id="MobiDB-lite"/>
    </source>
</evidence>
<dbReference type="OrthoDB" id="8481134at2"/>
<dbReference type="InterPro" id="IPR035924">
    <property type="entry name" value="FlaG-like_sf"/>
</dbReference>
<keyword evidence="2" id="KW-0282">Flagellum</keyword>
<protein>
    <submittedName>
        <fullName evidence="2">Flagellar protein FlaG</fullName>
    </submittedName>
</protein>
<keyword evidence="3" id="KW-1185">Reference proteome</keyword>
<reference evidence="2 3" key="1">
    <citation type="submission" date="2017-03" db="EMBL/GenBank/DDBJ databases">
        <authorList>
            <person name="Afonso C.L."/>
            <person name="Miller P.J."/>
            <person name="Scott M.A."/>
            <person name="Spackman E."/>
            <person name="Goraichik I."/>
            <person name="Dimitrov K.M."/>
            <person name="Suarez D.L."/>
            <person name="Swayne D.E."/>
        </authorList>
    </citation>
    <scope>NUCLEOTIDE SEQUENCE [LARGE SCALE GENOMIC DNA]</scope>
    <source>
        <strain evidence="2 3">CECT 7691</strain>
    </source>
</reference>
<dbReference type="InterPro" id="IPR005186">
    <property type="entry name" value="FlaG"/>
</dbReference>
<sequence>MNISALPGLAQTRGVGEVKATAETRPAKKESETVEPIVKREEEADVKDERKSLREILETTLNSAVQLPDYPNARFAVDFHKESNNFVYLLVNNEDGEVIKQFPSEEALKRIAYFRGLSGLSVDKQV</sequence>
<dbReference type="Proteomes" id="UP000193200">
    <property type="component" value="Unassembled WGS sequence"/>
</dbReference>
<keyword evidence="2" id="KW-0966">Cell projection</keyword>
<feature type="compositionally biased region" description="Basic and acidic residues" evidence="1">
    <location>
        <begin position="20"/>
        <end position="49"/>
    </location>
</feature>